<gene>
    <name evidence="3" type="ORF">CSKR_112711</name>
</gene>
<feature type="transmembrane region" description="Helical" evidence="2">
    <location>
        <begin position="721"/>
        <end position="741"/>
    </location>
</feature>
<proteinExistence type="predicted"/>
<protein>
    <submittedName>
        <fullName evidence="3">Uncharacterized protein</fullName>
    </submittedName>
</protein>
<dbReference type="InParanoid" id="A0A419PWX2"/>
<accession>A0A419PWX2</accession>
<keyword evidence="2" id="KW-1133">Transmembrane helix</keyword>
<evidence type="ECO:0000313" key="3">
    <source>
        <dbReference type="EMBL" id="KAG5455162.1"/>
    </source>
</evidence>
<keyword evidence="4" id="KW-1185">Reference proteome</keyword>
<sequence length="829" mass="94539">MVVNGGCQLVAVGNPTSVGHPHCLDRQHDWSHRSLNIRHPIGQFVQPLVCLHQPMKADYWRVISDKENGFGLHTHFSCACGLHHLMQLERTPVQLPRRCLFESLENKPRVLSERRFRSFKCQLEVNKACQQSTERFRDLYAFDVDLLCACRRSSCRARQSCSATTDSTSPGRLSASCGSITVSETKRANWHWETINLADEYVPSIYHTVRYHSDSCLRGHHRIEQLYIPPTPNKTRDRCRSSDVNVPPETVVSEKALQVSKHTNASLPDDSSPPFRMRSLFHMWRARIRRASYKERAHKSLVRDTASPHSDEENIATPSEIPYTRRILTPQLPPPVPNPSPIKPITQQHGSVTTYKEVLPLGDSNSSQTPSTKLRQMKLTAISRVTKQSISGFCGFIYRGRTEQLFMRTSVVTLKACYAYVWTGVHTLATVKAAVYFSYLVGLVVTSCPFTLSIKVAGRIAYWKIVSPEHSIYLRNYLIARIHDHLITNAVDRKVPLKVPWSDNRQQVLCHYTRPGDSPQAFTHLYRCAYLCICGYTDVGRIQASPNRPSDNVDTERRLKPATKRKTPYIIMSIAKEANDDDPTSEALSTQSADSKPTKRPTECELKSESAKRLFGFGPDINWLCWTNSWIGLSYFITGLTLFLIHAITYSWSASTLQLHCGEGRCWSFVPEKNPYSHSYNLMKYTKYLYDDPHIGLGFGLFLLIFGVISGFRFSRLLVNLGFICNVTLTTTCTLLLPLTILELRLAYESHAQAKLKAPCHWNRIRAINDLVMLVTMLLLSAFQLVINYPYLQYRSINRLGPLLYYIKTSQRLSNMRLKNNTTFNEFTV</sequence>
<evidence type="ECO:0000256" key="2">
    <source>
        <dbReference type="SAM" id="Phobius"/>
    </source>
</evidence>
<feature type="transmembrane region" description="Helical" evidence="2">
    <location>
        <begin position="695"/>
        <end position="714"/>
    </location>
</feature>
<evidence type="ECO:0000313" key="4">
    <source>
        <dbReference type="Proteomes" id="UP000286415"/>
    </source>
</evidence>
<comment type="caution">
    <text evidence="3">The sequence shown here is derived from an EMBL/GenBank/DDBJ whole genome shotgun (WGS) entry which is preliminary data.</text>
</comment>
<feature type="region of interest" description="Disordered" evidence="1">
    <location>
        <begin position="299"/>
        <end position="333"/>
    </location>
</feature>
<feature type="compositionally biased region" description="Polar residues" evidence="1">
    <location>
        <begin position="586"/>
        <end position="595"/>
    </location>
</feature>
<dbReference type="Proteomes" id="UP000286415">
    <property type="component" value="Unassembled WGS sequence"/>
</dbReference>
<dbReference type="AlphaFoldDB" id="A0A419PWX2"/>
<feature type="region of interest" description="Disordered" evidence="1">
    <location>
        <begin position="579"/>
        <end position="604"/>
    </location>
</feature>
<name>A0A419PWX2_CLOSI</name>
<feature type="transmembrane region" description="Helical" evidence="2">
    <location>
        <begin position="436"/>
        <end position="454"/>
    </location>
</feature>
<evidence type="ECO:0000256" key="1">
    <source>
        <dbReference type="SAM" id="MobiDB-lite"/>
    </source>
</evidence>
<keyword evidence="2" id="KW-0812">Transmembrane</keyword>
<organism evidence="3 4">
    <name type="scientific">Clonorchis sinensis</name>
    <name type="common">Chinese liver fluke</name>
    <dbReference type="NCBI Taxonomy" id="79923"/>
    <lineage>
        <taxon>Eukaryota</taxon>
        <taxon>Metazoa</taxon>
        <taxon>Spiralia</taxon>
        <taxon>Lophotrochozoa</taxon>
        <taxon>Platyhelminthes</taxon>
        <taxon>Trematoda</taxon>
        <taxon>Digenea</taxon>
        <taxon>Opisthorchiida</taxon>
        <taxon>Opisthorchiata</taxon>
        <taxon>Opisthorchiidae</taxon>
        <taxon>Clonorchis</taxon>
    </lineage>
</organism>
<feature type="transmembrane region" description="Helical" evidence="2">
    <location>
        <begin position="771"/>
        <end position="792"/>
    </location>
</feature>
<keyword evidence="2" id="KW-0472">Membrane</keyword>
<dbReference type="EMBL" id="NIRI02000005">
    <property type="protein sequence ID" value="KAG5455162.1"/>
    <property type="molecule type" value="Genomic_DNA"/>
</dbReference>
<dbReference type="OrthoDB" id="6269593at2759"/>
<reference evidence="3 4" key="1">
    <citation type="journal article" date="2018" name="Biotechnol. Adv.">
        <title>Improved genomic resources and new bioinformatic workflow for the carcinogenic parasite Clonorchis sinensis: Biotechnological implications.</title>
        <authorList>
            <person name="Wang D."/>
            <person name="Korhonen P.K."/>
            <person name="Gasser R.B."/>
            <person name="Young N.D."/>
        </authorList>
    </citation>
    <scope>NUCLEOTIDE SEQUENCE [LARGE SCALE GENOMIC DNA]</scope>
    <source>
        <strain evidence="3">Cs-k2</strain>
    </source>
</reference>
<reference evidence="3 4" key="2">
    <citation type="journal article" date="2021" name="Genomics">
        <title>High-quality reference genome for Clonorchis sinensis.</title>
        <authorList>
            <person name="Young N.D."/>
            <person name="Stroehlein A.J."/>
            <person name="Kinkar L."/>
            <person name="Wang T."/>
            <person name="Sohn W.M."/>
            <person name="Chang B.C.H."/>
            <person name="Kaur P."/>
            <person name="Weisz D."/>
            <person name="Dudchenko O."/>
            <person name="Aiden E.L."/>
            <person name="Korhonen P.K."/>
            <person name="Gasser R.B."/>
        </authorList>
    </citation>
    <scope>NUCLEOTIDE SEQUENCE [LARGE SCALE GENOMIC DNA]</scope>
    <source>
        <strain evidence="3">Cs-k2</strain>
    </source>
</reference>
<feature type="transmembrane region" description="Helical" evidence="2">
    <location>
        <begin position="630"/>
        <end position="650"/>
    </location>
</feature>